<keyword evidence="3" id="KW-0963">Cytoplasm</keyword>
<gene>
    <name evidence="3" type="primary">ureD</name>
    <name evidence="4" type="ORF">H9901_05655</name>
</gene>
<evidence type="ECO:0000256" key="2">
    <source>
        <dbReference type="ARBA" id="ARBA00023186"/>
    </source>
</evidence>
<evidence type="ECO:0000256" key="3">
    <source>
        <dbReference type="HAMAP-Rule" id="MF_01384"/>
    </source>
</evidence>
<reference evidence="4" key="1">
    <citation type="journal article" date="2021" name="PeerJ">
        <title>Extensive microbial diversity within the chicken gut microbiome revealed by metagenomics and culture.</title>
        <authorList>
            <person name="Gilroy R."/>
            <person name="Ravi A."/>
            <person name="Getino M."/>
            <person name="Pursley I."/>
            <person name="Horton D.L."/>
            <person name="Alikhan N.F."/>
            <person name="Baker D."/>
            <person name="Gharbi K."/>
            <person name="Hall N."/>
            <person name="Watson M."/>
            <person name="Adriaenssens E.M."/>
            <person name="Foster-Nyarko E."/>
            <person name="Jarju S."/>
            <person name="Secka A."/>
            <person name="Antonio M."/>
            <person name="Oren A."/>
            <person name="Chaudhuri R.R."/>
            <person name="La Ragione R."/>
            <person name="Hildebrand F."/>
            <person name="Pallen M.J."/>
        </authorList>
    </citation>
    <scope>NUCLEOTIDE SEQUENCE</scope>
    <source>
        <strain evidence="4">F6-6636</strain>
    </source>
</reference>
<name>A0A948X1B8_9LACO</name>
<dbReference type="Proteomes" id="UP000777303">
    <property type="component" value="Unassembled WGS sequence"/>
</dbReference>
<evidence type="ECO:0000256" key="1">
    <source>
        <dbReference type="ARBA" id="ARBA00007177"/>
    </source>
</evidence>
<comment type="caution">
    <text evidence="4">The sequence shown here is derived from an EMBL/GenBank/DDBJ whole genome shotgun (WGS) entry which is preliminary data.</text>
</comment>
<keyword evidence="2 3" id="KW-0143">Chaperone</keyword>
<dbReference type="Pfam" id="PF01774">
    <property type="entry name" value="UreD"/>
    <property type="match status" value="1"/>
</dbReference>
<comment type="subcellular location">
    <subcellularLocation>
        <location evidence="3">Cytoplasm</location>
    </subcellularLocation>
</comment>
<protein>
    <recommendedName>
        <fullName evidence="3">Urease accessory protein UreD</fullName>
    </recommendedName>
</protein>
<evidence type="ECO:0000313" key="4">
    <source>
        <dbReference type="EMBL" id="MBU3852166.1"/>
    </source>
</evidence>
<dbReference type="PANTHER" id="PTHR33643:SF1">
    <property type="entry name" value="UREASE ACCESSORY PROTEIN D"/>
    <property type="match status" value="1"/>
</dbReference>
<organism evidence="4 5">
    <name type="scientific">Candidatus Paralactobacillus gallistercoris</name>
    <dbReference type="NCBI Taxonomy" id="2838724"/>
    <lineage>
        <taxon>Bacteria</taxon>
        <taxon>Bacillati</taxon>
        <taxon>Bacillota</taxon>
        <taxon>Bacilli</taxon>
        <taxon>Lactobacillales</taxon>
        <taxon>Lactobacillaceae</taxon>
        <taxon>Lactobacillus</taxon>
    </lineage>
</organism>
<dbReference type="AlphaFoldDB" id="A0A948X1B8"/>
<comment type="subunit">
    <text evidence="3">UreD, UreF and UreG form a complex that acts as a GTP-hydrolysis-dependent molecular chaperone, activating the urease apoprotein by helping to assemble the nickel containing metallocenter of UreC. The UreE protein probably delivers the nickel.</text>
</comment>
<dbReference type="PANTHER" id="PTHR33643">
    <property type="entry name" value="UREASE ACCESSORY PROTEIN D"/>
    <property type="match status" value="1"/>
</dbReference>
<dbReference type="InterPro" id="IPR002669">
    <property type="entry name" value="UreD"/>
</dbReference>
<dbReference type="GO" id="GO:0005737">
    <property type="term" value="C:cytoplasm"/>
    <property type="evidence" value="ECO:0007669"/>
    <property type="project" value="UniProtKB-SubCell"/>
</dbReference>
<sequence length="288" mass="32910">MTMPTDEYDGYTNLAFTTKNNRTIVDEMYYEGQARVSARMPLNNEDTLCYFLIAMGGGLTEGETYMTKIKLDPNSRVILSTQAPTYIFKCENHHTTTQYTDIKLAKNSILEYVPDDVIPYRDAKYDQVNTVHMAKGSTLIYTDGVTAGWSPDGKLFQYTDVHMRLQIYYDGSLVYNDNLILDPQMYELADLGLFESSENYTSLVAVDERIDEDFVHAMQQAMQDKVHMNMGVSKLEGPALVMRVLGPDLNHNKEAILYGVNYLRDKLLASPRLELRKDATTFQNNYLM</sequence>
<reference evidence="4" key="2">
    <citation type="submission" date="2021-04" db="EMBL/GenBank/DDBJ databases">
        <authorList>
            <person name="Gilroy R."/>
        </authorList>
    </citation>
    <scope>NUCLEOTIDE SEQUENCE</scope>
    <source>
        <strain evidence="4">F6-6636</strain>
    </source>
</reference>
<accession>A0A948X1B8</accession>
<comment type="function">
    <text evidence="3">Required for maturation of urease via the functional incorporation of the urease nickel metallocenter.</text>
</comment>
<dbReference type="EMBL" id="JAHLFS010000064">
    <property type="protein sequence ID" value="MBU3852166.1"/>
    <property type="molecule type" value="Genomic_DNA"/>
</dbReference>
<dbReference type="HAMAP" id="MF_01384">
    <property type="entry name" value="UreD"/>
    <property type="match status" value="1"/>
</dbReference>
<evidence type="ECO:0000313" key="5">
    <source>
        <dbReference type="Proteomes" id="UP000777303"/>
    </source>
</evidence>
<dbReference type="GO" id="GO:0016151">
    <property type="term" value="F:nickel cation binding"/>
    <property type="evidence" value="ECO:0007669"/>
    <property type="project" value="UniProtKB-UniRule"/>
</dbReference>
<comment type="similarity">
    <text evidence="1 3">Belongs to the UreD family.</text>
</comment>
<keyword evidence="3" id="KW-0996">Nickel insertion</keyword>
<proteinExistence type="inferred from homology"/>